<dbReference type="Pfam" id="PF06750">
    <property type="entry name" value="A24_N_bact"/>
    <property type="match status" value="1"/>
</dbReference>
<protein>
    <recommendedName>
        <fullName evidence="9">Prepilin leader peptidase/N-methyltransferase</fullName>
        <ecNumber evidence="9">2.1.1.-</ecNumber>
        <ecNumber evidence="9">3.4.23.43</ecNumber>
    </recommendedName>
</protein>
<keyword evidence="7 10" id="KW-0472">Membrane</keyword>
<evidence type="ECO:0000259" key="12">
    <source>
        <dbReference type="Pfam" id="PF06750"/>
    </source>
</evidence>
<dbReference type="InterPro" id="IPR050882">
    <property type="entry name" value="Prepilin_peptidase/N-MTase"/>
</dbReference>
<feature type="transmembrane region" description="Helical" evidence="10">
    <location>
        <begin position="238"/>
        <end position="255"/>
    </location>
</feature>
<dbReference type="InterPro" id="IPR010627">
    <property type="entry name" value="Prepilin_pept_A24_N"/>
</dbReference>
<dbReference type="PANTHER" id="PTHR30487:SF0">
    <property type="entry name" value="PREPILIN LEADER PEPTIDASE_N-METHYLTRANSFERASE-RELATED"/>
    <property type="match status" value="1"/>
</dbReference>
<dbReference type="InterPro" id="IPR014032">
    <property type="entry name" value="Peptidase_A24A_bac"/>
</dbReference>
<feature type="transmembrane region" description="Helical" evidence="10">
    <location>
        <begin position="207"/>
        <end position="231"/>
    </location>
</feature>
<keyword evidence="3" id="KW-1003">Cell membrane</keyword>
<evidence type="ECO:0000256" key="4">
    <source>
        <dbReference type="ARBA" id="ARBA00022519"/>
    </source>
</evidence>
<dbReference type="Pfam" id="PF01478">
    <property type="entry name" value="Peptidase_A24"/>
    <property type="match status" value="1"/>
</dbReference>
<evidence type="ECO:0000256" key="6">
    <source>
        <dbReference type="ARBA" id="ARBA00022989"/>
    </source>
</evidence>
<dbReference type="RefSeq" id="WP_239195532.1">
    <property type="nucleotide sequence ID" value="NZ_CAIIUA010000001.1"/>
</dbReference>
<name>A0ABM8MSA8_9ENTR</name>
<keyword evidence="9" id="KW-0489">Methyltransferase</keyword>
<proteinExistence type="inferred from homology"/>
<feature type="transmembrane region" description="Helical" evidence="10">
    <location>
        <begin position="90"/>
        <end position="107"/>
    </location>
</feature>
<feature type="domain" description="Prepilin type IV endopeptidase peptidase" evidence="11">
    <location>
        <begin position="119"/>
        <end position="228"/>
    </location>
</feature>
<evidence type="ECO:0000256" key="8">
    <source>
        <dbReference type="RuleBase" id="RU003793"/>
    </source>
</evidence>
<organism evidence="13 14">
    <name type="scientific">Citrobacter werkmanii</name>
    <dbReference type="NCBI Taxonomy" id="67827"/>
    <lineage>
        <taxon>Bacteria</taxon>
        <taxon>Pseudomonadati</taxon>
        <taxon>Pseudomonadota</taxon>
        <taxon>Gammaproteobacteria</taxon>
        <taxon>Enterobacterales</taxon>
        <taxon>Enterobacteriaceae</taxon>
        <taxon>Citrobacter</taxon>
        <taxon>Citrobacter freundii complex</taxon>
    </lineage>
</organism>
<evidence type="ECO:0000256" key="7">
    <source>
        <dbReference type="ARBA" id="ARBA00023136"/>
    </source>
</evidence>
<dbReference type="InterPro" id="IPR000045">
    <property type="entry name" value="Prepilin_IV_endopep_pep"/>
</dbReference>
<comment type="function">
    <text evidence="9">Plays an essential role in type IV pili and type II pseudopili formation by proteolytically removing the leader sequence from substrate proteins and subsequently monomethylating the alpha-amino group of the newly exposed N-terminal phenylalanine.</text>
</comment>
<dbReference type="PRINTS" id="PR00864">
    <property type="entry name" value="PREPILNPTASE"/>
</dbReference>
<evidence type="ECO:0000256" key="2">
    <source>
        <dbReference type="ARBA" id="ARBA00005801"/>
    </source>
</evidence>
<evidence type="ECO:0000256" key="9">
    <source>
        <dbReference type="RuleBase" id="RU003794"/>
    </source>
</evidence>
<feature type="domain" description="Prepilin peptidase A24 N-terminal" evidence="12">
    <location>
        <begin position="13"/>
        <end position="106"/>
    </location>
</feature>
<evidence type="ECO:0000256" key="5">
    <source>
        <dbReference type="ARBA" id="ARBA00022692"/>
    </source>
</evidence>
<keyword evidence="14" id="KW-1185">Reference proteome</keyword>
<evidence type="ECO:0000256" key="3">
    <source>
        <dbReference type="ARBA" id="ARBA00022475"/>
    </source>
</evidence>
<evidence type="ECO:0000256" key="10">
    <source>
        <dbReference type="SAM" id="Phobius"/>
    </source>
</evidence>
<evidence type="ECO:0000313" key="14">
    <source>
        <dbReference type="Proteomes" id="UP000837205"/>
    </source>
</evidence>
<evidence type="ECO:0000313" key="13">
    <source>
        <dbReference type="EMBL" id="CAC9166586.1"/>
    </source>
</evidence>
<comment type="catalytic activity">
    <reaction evidence="9">
        <text>Typically cleaves a -Gly-|-Phe- bond to release an N-terminal, basic peptide of 5-8 residues from type IV prepilin, and then N-methylates the new N-terminal amino group, the methyl donor being S-adenosyl-L-methionine.</text>
        <dbReference type="EC" id="3.4.23.43"/>
    </reaction>
</comment>
<keyword evidence="9" id="KW-0645">Protease</keyword>
<dbReference type="PANTHER" id="PTHR30487">
    <property type="entry name" value="TYPE 4 PREPILIN-LIKE PROTEINS LEADER PEPTIDE-PROCESSING ENZYME"/>
    <property type="match status" value="1"/>
</dbReference>
<accession>A0ABM8MSA8</accession>
<sequence>MDNGLAILFLVVGLLAGSTMGMLTAPASDGAPPPPHPADGALSPFNLWLPGSHCCHCQTPLAWYDNIPLLSWLCLKGKCRHCGLPVSKRYPLLEALCAAMAVFCYALHPNEILLALALFIYFWFALALSIIDLQHYLLPDKLTLPLLWLGLLFNASFGVIPGKDAIIGAVAGYMILWLIYWLVRLLWHKEGIGYGDFKMLAAAGAWSGWQSIPMILYAASITGIMYGLLLWAKKGRRGALIPFGPALAVSGWGYFCWISW</sequence>
<keyword evidence="5 9" id="KW-0812">Transmembrane</keyword>
<dbReference type="EC" id="3.4.23.43" evidence="9"/>
<keyword evidence="9" id="KW-0511">Multifunctional enzyme</keyword>
<feature type="transmembrane region" description="Helical" evidence="10">
    <location>
        <begin position="143"/>
        <end position="160"/>
    </location>
</feature>
<dbReference type="EMBL" id="CAIIUA010000001">
    <property type="protein sequence ID" value="CAC9166586.1"/>
    <property type="molecule type" value="Genomic_DNA"/>
</dbReference>
<comment type="caution">
    <text evidence="13">The sequence shown here is derived from an EMBL/GenBank/DDBJ whole genome shotgun (WGS) entry which is preliminary data.</text>
</comment>
<keyword evidence="9" id="KW-0378">Hydrolase</keyword>
<evidence type="ECO:0000259" key="11">
    <source>
        <dbReference type="Pfam" id="PF01478"/>
    </source>
</evidence>
<keyword evidence="9" id="KW-0808">Transferase</keyword>
<comment type="subcellular location">
    <subcellularLocation>
        <location evidence="1">Cell inner membrane</location>
        <topology evidence="1">Multi-pass membrane protein</topology>
    </subcellularLocation>
    <subcellularLocation>
        <location evidence="9">Cell membrane</location>
        <topology evidence="9">Multi-pass membrane protein</topology>
    </subcellularLocation>
</comment>
<keyword evidence="4" id="KW-0997">Cell inner membrane</keyword>
<dbReference type="Proteomes" id="UP000837205">
    <property type="component" value="Unassembled WGS sequence"/>
</dbReference>
<keyword evidence="6 10" id="KW-1133">Transmembrane helix</keyword>
<feature type="transmembrane region" description="Helical" evidence="10">
    <location>
        <begin position="112"/>
        <end position="131"/>
    </location>
</feature>
<comment type="similarity">
    <text evidence="2 8">Belongs to the peptidase A24 family.</text>
</comment>
<gene>
    <name evidence="13" type="primary">outO_1</name>
    <name evidence="13" type="ORF">TML_00387</name>
</gene>
<dbReference type="EC" id="2.1.1.-" evidence="9"/>
<evidence type="ECO:0000256" key="1">
    <source>
        <dbReference type="ARBA" id="ARBA00004429"/>
    </source>
</evidence>
<reference evidence="13" key="1">
    <citation type="submission" date="2020-06" db="EMBL/GenBank/DDBJ databases">
        <authorList>
            <person name="Delgado-Blas J."/>
        </authorList>
    </citation>
    <scope>NUCLEOTIDE SEQUENCE</scope>
    <source>
        <strain evidence="13">BB1480</strain>
    </source>
</reference>
<dbReference type="Gene3D" id="1.20.120.1220">
    <property type="match status" value="1"/>
</dbReference>
<feature type="transmembrane region" description="Helical" evidence="10">
    <location>
        <begin position="167"/>
        <end position="187"/>
    </location>
</feature>